<gene>
    <name evidence="2" type="ORF">FKW44_018119</name>
</gene>
<organism evidence="2 3">
    <name type="scientific">Caligus rogercresseyi</name>
    <name type="common">Sea louse</name>
    <dbReference type="NCBI Taxonomy" id="217165"/>
    <lineage>
        <taxon>Eukaryota</taxon>
        <taxon>Metazoa</taxon>
        <taxon>Ecdysozoa</taxon>
        <taxon>Arthropoda</taxon>
        <taxon>Crustacea</taxon>
        <taxon>Multicrustacea</taxon>
        <taxon>Hexanauplia</taxon>
        <taxon>Copepoda</taxon>
        <taxon>Siphonostomatoida</taxon>
        <taxon>Caligidae</taxon>
        <taxon>Caligus</taxon>
    </lineage>
</organism>
<protein>
    <submittedName>
        <fullName evidence="2">DNA transposase THAP9like</fullName>
    </submittedName>
</protein>
<feature type="non-terminal residue" evidence="2">
    <location>
        <position position="1"/>
    </location>
</feature>
<evidence type="ECO:0000313" key="2">
    <source>
        <dbReference type="EMBL" id="QQP37738.1"/>
    </source>
</evidence>
<dbReference type="EMBL" id="CP045901">
    <property type="protein sequence ID" value="QQP37738.1"/>
    <property type="molecule type" value="Genomic_DNA"/>
</dbReference>
<dbReference type="InterPro" id="IPR048365">
    <property type="entry name" value="TNP-like_RNaseH_N"/>
</dbReference>
<name>A0A7T8GTY1_CALRO</name>
<dbReference type="Pfam" id="PF21787">
    <property type="entry name" value="TNP-like_RNaseH_N"/>
    <property type="match status" value="1"/>
</dbReference>
<sequence>HGYIDIGTGDSNDSISPATEALVLMAVAINGNWKIPIEYFMINGLLGEERASLIKTALIKVHK</sequence>
<evidence type="ECO:0000313" key="3">
    <source>
        <dbReference type="Proteomes" id="UP000595437"/>
    </source>
</evidence>
<reference evidence="3" key="1">
    <citation type="submission" date="2021-01" db="EMBL/GenBank/DDBJ databases">
        <title>Caligus Genome Assembly.</title>
        <authorList>
            <person name="Gallardo-Escarate C."/>
        </authorList>
    </citation>
    <scope>NUCLEOTIDE SEQUENCE [LARGE SCALE GENOMIC DNA]</scope>
</reference>
<proteinExistence type="predicted"/>
<feature type="non-terminal residue" evidence="2">
    <location>
        <position position="63"/>
    </location>
</feature>
<accession>A0A7T8GTY1</accession>
<dbReference type="Proteomes" id="UP000595437">
    <property type="component" value="Chromosome 12"/>
</dbReference>
<dbReference type="AlphaFoldDB" id="A0A7T8GTY1"/>
<dbReference type="OrthoDB" id="7312725at2759"/>
<evidence type="ECO:0000259" key="1">
    <source>
        <dbReference type="Pfam" id="PF21787"/>
    </source>
</evidence>
<keyword evidence="3" id="KW-1185">Reference proteome</keyword>
<feature type="domain" description="Transposable element P transposase-like RNase H" evidence="1">
    <location>
        <begin position="1"/>
        <end position="63"/>
    </location>
</feature>